<dbReference type="GO" id="GO:0000976">
    <property type="term" value="F:transcription cis-regulatory region binding"/>
    <property type="evidence" value="ECO:0000318"/>
    <property type="project" value="GO_Central"/>
</dbReference>
<dbReference type="Pfam" id="PF00847">
    <property type="entry name" value="AP2"/>
    <property type="match status" value="1"/>
</dbReference>
<evidence type="ECO:0000256" key="5">
    <source>
        <dbReference type="ARBA" id="ARBA00023242"/>
    </source>
</evidence>
<dbReference type="InterPro" id="IPR050913">
    <property type="entry name" value="AP2/ERF_ERF"/>
</dbReference>
<dbReference type="EnsemblPlants" id="TraesCS5B02G313300.1">
    <property type="protein sequence ID" value="TraesCS5B02G313300.1.cds1"/>
    <property type="gene ID" value="TraesCS5B02G313300"/>
</dbReference>
<dbReference type="PROSITE" id="PS51032">
    <property type="entry name" value="AP2_ERF"/>
    <property type="match status" value="1"/>
</dbReference>
<dbReference type="Gramene" id="TraesSTA5B03G02925160.1">
    <property type="protein sequence ID" value="TraesSTA5B03G02925160.1.CDS1"/>
    <property type="gene ID" value="TraesSTA5B03G02925160"/>
</dbReference>
<accession>A0A3B6LP97</accession>
<dbReference type="STRING" id="4565.A0A3B6LP97"/>
<reference evidence="8" key="1">
    <citation type="submission" date="2018-08" db="EMBL/GenBank/DDBJ databases">
        <authorList>
            <person name="Rossello M."/>
        </authorList>
    </citation>
    <scope>NUCLEOTIDE SEQUENCE [LARGE SCALE GENOMIC DNA]</scope>
    <source>
        <strain evidence="8">cv. Chinese Spring</strain>
    </source>
</reference>
<evidence type="ECO:0000256" key="2">
    <source>
        <dbReference type="ARBA" id="ARBA00023015"/>
    </source>
</evidence>
<dbReference type="Gramene" id="TraesJAG5B03G02930900.1">
    <property type="protein sequence ID" value="TraesJAG5B03G02930900.1.CDS1"/>
    <property type="gene ID" value="TraesJAG5B03G02930900"/>
</dbReference>
<organism evidence="8">
    <name type="scientific">Triticum aestivum</name>
    <name type="common">Wheat</name>
    <dbReference type="NCBI Taxonomy" id="4565"/>
    <lineage>
        <taxon>Eukaryota</taxon>
        <taxon>Viridiplantae</taxon>
        <taxon>Streptophyta</taxon>
        <taxon>Embryophyta</taxon>
        <taxon>Tracheophyta</taxon>
        <taxon>Spermatophyta</taxon>
        <taxon>Magnoliopsida</taxon>
        <taxon>Liliopsida</taxon>
        <taxon>Poales</taxon>
        <taxon>Poaceae</taxon>
        <taxon>BOP clade</taxon>
        <taxon>Pooideae</taxon>
        <taxon>Triticodae</taxon>
        <taxon>Triticeae</taxon>
        <taxon>Triticinae</taxon>
        <taxon>Triticum</taxon>
    </lineage>
</organism>
<dbReference type="Gramene" id="TraesARI7B03G04254200.1">
    <property type="protein sequence ID" value="TraesARI7B03G04254200.1.CDS1"/>
    <property type="gene ID" value="TraesARI7B03G04254200"/>
</dbReference>
<dbReference type="PANTHER" id="PTHR31194">
    <property type="entry name" value="SHN SHINE , DNA BINDING / TRANSCRIPTION FACTOR"/>
    <property type="match status" value="1"/>
</dbReference>
<dbReference type="Gramene" id="TraesCAD_scaffold_007103_01G000200.1">
    <property type="protein sequence ID" value="TraesCAD_scaffold_007103_01G000200.1"/>
    <property type="gene ID" value="TraesCAD_scaffold_007103_01G000200"/>
</dbReference>
<evidence type="ECO:0000256" key="1">
    <source>
        <dbReference type="ARBA" id="ARBA00004123"/>
    </source>
</evidence>
<dbReference type="FunFam" id="3.30.730.10:FF:000005">
    <property type="entry name" value="ethylene-responsive transcription factor RAP2-11"/>
    <property type="match status" value="1"/>
</dbReference>
<keyword evidence="4" id="KW-0804">Transcription</keyword>
<dbReference type="Gramene" id="TraesCLE_scaffold_005277_01G000200.1">
    <property type="protein sequence ID" value="TraesCLE_scaffold_005277_01G000200.1"/>
    <property type="gene ID" value="TraesCLE_scaffold_005277_01G000200"/>
</dbReference>
<dbReference type="Gramene" id="TraesCS5B03G0794400.1">
    <property type="protein sequence ID" value="TraesCS5B03G0794400.1.CDS1"/>
    <property type="gene ID" value="TraesCS5B03G0794400"/>
</dbReference>
<dbReference type="OMA" id="AKHAVQP"/>
<evidence type="ECO:0000256" key="4">
    <source>
        <dbReference type="ARBA" id="ARBA00023163"/>
    </source>
</evidence>
<dbReference type="CDD" id="cd00018">
    <property type="entry name" value="AP2"/>
    <property type="match status" value="1"/>
</dbReference>
<dbReference type="PANTHER" id="PTHR31194:SF133">
    <property type="entry name" value="AP2_ERF DOMAIN-CONTAINING PROTEIN"/>
    <property type="match status" value="1"/>
</dbReference>
<dbReference type="Gramene" id="TraesJUL5B03G02954180.1">
    <property type="protein sequence ID" value="TraesJUL5B03G02954180.1.CDS1"/>
    <property type="gene ID" value="TraesJUL5B03G02954180"/>
</dbReference>
<proteinExistence type="inferred from homology"/>
<protein>
    <recommendedName>
        <fullName evidence="7">AP2/ERF domain-containing protein</fullName>
    </recommendedName>
</protein>
<feature type="domain" description="AP2/ERF" evidence="7">
    <location>
        <begin position="24"/>
        <end position="81"/>
    </location>
</feature>
<dbReference type="GO" id="GO:0005634">
    <property type="term" value="C:nucleus"/>
    <property type="evidence" value="ECO:0000318"/>
    <property type="project" value="GO_Central"/>
</dbReference>
<dbReference type="PRINTS" id="PR00367">
    <property type="entry name" value="ETHRSPELEMNT"/>
</dbReference>
<dbReference type="InterPro" id="IPR016177">
    <property type="entry name" value="DNA-bd_dom_sf"/>
</dbReference>
<evidence type="ECO:0000256" key="6">
    <source>
        <dbReference type="ARBA" id="ARBA00024343"/>
    </source>
</evidence>
<dbReference type="SMART" id="SM00380">
    <property type="entry name" value="AP2"/>
    <property type="match status" value="1"/>
</dbReference>
<evidence type="ECO:0000256" key="3">
    <source>
        <dbReference type="ARBA" id="ARBA00023125"/>
    </source>
</evidence>
<dbReference type="InterPro" id="IPR001471">
    <property type="entry name" value="AP2/ERF_dom"/>
</dbReference>
<dbReference type="Gramene" id="TraesCS5B02G313300.1">
    <property type="protein sequence ID" value="TraesCS5B02G313300.1.cds1"/>
    <property type="gene ID" value="TraesCS5B02G313300"/>
</dbReference>
<dbReference type="Gene3D" id="3.30.730.10">
    <property type="entry name" value="AP2/ERF domain"/>
    <property type="match status" value="1"/>
</dbReference>
<dbReference type="SUPFAM" id="SSF54171">
    <property type="entry name" value="DNA-binding domain"/>
    <property type="match status" value="1"/>
</dbReference>
<dbReference type="OrthoDB" id="773121at2759"/>
<comment type="subcellular location">
    <subcellularLocation>
        <location evidence="1">Nucleus</location>
    </subcellularLocation>
</comment>
<keyword evidence="2" id="KW-0805">Transcription regulation</keyword>
<dbReference type="Gramene" id="TraesNOR5B03G02960120.1">
    <property type="protein sequence ID" value="TraesNOR5B03G02960120.1.CDS1"/>
    <property type="gene ID" value="TraesNOR5B03G02960120"/>
</dbReference>
<comment type="similarity">
    <text evidence="6">Belongs to the AP2/ERF transcription factor family. ERF subfamily.</text>
</comment>
<reference evidence="8" key="2">
    <citation type="submission" date="2018-10" db="UniProtKB">
        <authorList>
            <consortium name="EnsemblPlants"/>
        </authorList>
    </citation>
    <scope>IDENTIFICATION</scope>
</reference>
<dbReference type="SMR" id="A0A3B6LP97"/>
<dbReference type="Gramene" id="TraesLDM5B03G02935540.1">
    <property type="protein sequence ID" value="TraesLDM5B03G02935540.1.CDS1"/>
    <property type="gene ID" value="TraesLDM5B03G02935540"/>
</dbReference>
<dbReference type="Gramene" id="TraesPARA_EIv1.0_1705840.1">
    <property type="protein sequence ID" value="TraesPARA_EIv1.0_1705840.1.CDS1"/>
    <property type="gene ID" value="TraesPARA_EIv1.0_1705840"/>
</dbReference>
<evidence type="ECO:0000313" key="8">
    <source>
        <dbReference type="EnsemblPlants" id="TraesCS5B02G313300.1.cds1"/>
    </source>
</evidence>
<evidence type="ECO:0000259" key="7">
    <source>
        <dbReference type="PROSITE" id="PS51032"/>
    </source>
</evidence>
<sequence>MAAQESGRSAASATATMTVCRGRRFLGVRQRPSGRWVAEIKDSVQRVRLWLGTFDTAEDAACAYDEAARALRGDNTRTNFAARHGAAARARLSKNLQHVMARAAAGRSSSACGAGVGDQFALAAVFRDWQQPALSPQMPLGCRAEAETVHVAASSVQPSFVVPRRTEAPPPSDTAGGAGDVVWAAEVLELDGGGETSTEKAFKVSSSVIVPSKFGAAPESFGLDGF</sequence>
<name>A0A3B6LP97_WHEAT</name>
<keyword evidence="3" id="KW-0238">DNA-binding</keyword>
<dbReference type="Gramene" id="TraesKAR5B01G0325400.1">
    <property type="protein sequence ID" value="cds.TraesKAR5B01G0325400.1"/>
    <property type="gene ID" value="TraesKAR5B01G0325400"/>
</dbReference>
<dbReference type="Proteomes" id="UP000019116">
    <property type="component" value="Chromosome 5B"/>
</dbReference>
<dbReference type="Gramene" id="TraesWEE_scaffold_016563_01G000200.1">
    <property type="protein sequence ID" value="TraesWEE_scaffold_016563_01G000200.1"/>
    <property type="gene ID" value="TraesWEE_scaffold_016563_01G000200"/>
</dbReference>
<dbReference type="AlphaFoldDB" id="A0A3B6LP97"/>
<keyword evidence="9" id="KW-1185">Reference proteome</keyword>
<keyword evidence="5" id="KW-0539">Nucleus</keyword>
<dbReference type="GO" id="GO:0003700">
    <property type="term" value="F:DNA-binding transcription factor activity"/>
    <property type="evidence" value="ECO:0000318"/>
    <property type="project" value="GO_Central"/>
</dbReference>
<dbReference type="Gramene" id="TraesROB_scaffold_016405_01G000100.1">
    <property type="protein sequence ID" value="TraesROB_scaffold_016405_01G000100.1"/>
    <property type="gene ID" value="TraesROB_scaffold_016405_01G000100"/>
</dbReference>
<dbReference type="InterPro" id="IPR036955">
    <property type="entry name" value="AP2/ERF_dom_sf"/>
</dbReference>
<dbReference type="Gramene" id="TraesLAC5B03G02886870.1">
    <property type="protein sequence ID" value="TraesLAC5B03G02886870.1.CDS1"/>
    <property type="gene ID" value="TraesLAC5B03G02886870"/>
</dbReference>
<evidence type="ECO:0000313" key="9">
    <source>
        <dbReference type="Proteomes" id="UP000019116"/>
    </source>
</evidence>